<dbReference type="RefSeq" id="WP_091270591.1">
    <property type="nucleotide sequence ID" value="NZ_FAOZ01000001.1"/>
</dbReference>
<evidence type="ECO:0000256" key="3">
    <source>
        <dbReference type="ARBA" id="ARBA00023237"/>
    </source>
</evidence>
<comment type="subcellular location">
    <subcellularLocation>
        <location evidence="1">Cell outer membrane</location>
    </subcellularLocation>
</comment>
<dbReference type="Gene3D" id="3.30.1330.60">
    <property type="entry name" value="OmpA-like domain"/>
    <property type="match status" value="1"/>
</dbReference>
<keyword evidence="9" id="KW-1185">Reference proteome</keyword>
<name>A0A0S4QDJ6_9ACTN</name>
<dbReference type="SUPFAM" id="SSF103088">
    <property type="entry name" value="OmpA-like"/>
    <property type="match status" value="1"/>
</dbReference>
<dbReference type="PRINTS" id="PR01021">
    <property type="entry name" value="OMPADOMAIN"/>
</dbReference>
<evidence type="ECO:0000313" key="9">
    <source>
        <dbReference type="Proteomes" id="UP000198802"/>
    </source>
</evidence>
<dbReference type="PANTHER" id="PTHR30329">
    <property type="entry name" value="STATOR ELEMENT OF FLAGELLAR MOTOR COMPLEX"/>
    <property type="match status" value="1"/>
</dbReference>
<keyword evidence="6" id="KW-0812">Transmembrane</keyword>
<sequence length="409" mass="40847">MSSLSVALLRRPRPVAFVVSLVVAWVLLGLLALWLRRGPIEDDLGTRAADAVRAAGVSRARVSVEGRDIVLHGRFESPQEAREAQRVAAVSGSASVRLSGDAVVATEPSRPVVIRVSGTGGTPADLSFSATVPDSATRAQLLGAAADVSGGAVSATVTVDPKVATPALESFGDVARALGKQPGVRSVTIDGSSLVLQGTVADRAAGTAIGAEVLAAVRHQVPDASLDNRLTVGAEVALDPATGAVSPVAADSTSGDSAAPGSSVTAPSAPAPSATAPSATGSTGAVPEAGRTQGALKAALEGTSLTFAVGESALDASVRAGLDKVAQALLPGDLTVLVGGHTDSTGPLAFNQALSMDRARVAREYLVQRGVPAERVRVAGFGPERPVADNATVAGRAANRRVDVTAVTG</sequence>
<feature type="compositionally biased region" description="Low complexity" evidence="5">
    <location>
        <begin position="257"/>
        <end position="286"/>
    </location>
</feature>
<evidence type="ECO:0000256" key="5">
    <source>
        <dbReference type="SAM" id="MobiDB-lite"/>
    </source>
</evidence>
<dbReference type="PROSITE" id="PS51123">
    <property type="entry name" value="OMPA_2"/>
    <property type="match status" value="1"/>
</dbReference>
<dbReference type="InterPro" id="IPR006664">
    <property type="entry name" value="OMP_bac"/>
</dbReference>
<organism evidence="8 9">
    <name type="scientific">Parafrankia irregularis</name>
    <dbReference type="NCBI Taxonomy" id="795642"/>
    <lineage>
        <taxon>Bacteria</taxon>
        <taxon>Bacillati</taxon>
        <taxon>Actinomycetota</taxon>
        <taxon>Actinomycetes</taxon>
        <taxon>Frankiales</taxon>
        <taxon>Frankiaceae</taxon>
        <taxon>Parafrankia</taxon>
    </lineage>
</organism>
<dbReference type="CDD" id="cd07185">
    <property type="entry name" value="OmpA_C-like"/>
    <property type="match status" value="1"/>
</dbReference>
<dbReference type="EMBL" id="FAOZ01000001">
    <property type="protein sequence ID" value="CUU53712.1"/>
    <property type="molecule type" value="Genomic_DNA"/>
</dbReference>
<dbReference type="InterPro" id="IPR036737">
    <property type="entry name" value="OmpA-like_sf"/>
</dbReference>
<dbReference type="Pfam" id="PF00691">
    <property type="entry name" value="OmpA"/>
    <property type="match status" value="1"/>
</dbReference>
<evidence type="ECO:0000313" key="8">
    <source>
        <dbReference type="EMBL" id="CUU53712.1"/>
    </source>
</evidence>
<evidence type="ECO:0000256" key="2">
    <source>
        <dbReference type="ARBA" id="ARBA00023136"/>
    </source>
</evidence>
<feature type="transmembrane region" description="Helical" evidence="6">
    <location>
        <begin position="15"/>
        <end position="35"/>
    </location>
</feature>
<dbReference type="Gene3D" id="3.40.1520.20">
    <property type="match status" value="1"/>
</dbReference>
<dbReference type="InterPro" id="IPR006665">
    <property type="entry name" value="OmpA-like"/>
</dbReference>
<evidence type="ECO:0000259" key="7">
    <source>
        <dbReference type="PROSITE" id="PS51123"/>
    </source>
</evidence>
<gene>
    <name evidence="8" type="ORF">Ga0074812_101210</name>
</gene>
<keyword evidence="6" id="KW-1133">Transmembrane helix</keyword>
<dbReference type="Proteomes" id="UP000198802">
    <property type="component" value="Unassembled WGS sequence"/>
</dbReference>
<accession>A0A0S4QDJ6</accession>
<evidence type="ECO:0000256" key="4">
    <source>
        <dbReference type="PROSITE-ProRule" id="PRU00473"/>
    </source>
</evidence>
<dbReference type="GO" id="GO:0009279">
    <property type="term" value="C:cell outer membrane"/>
    <property type="evidence" value="ECO:0007669"/>
    <property type="project" value="UniProtKB-SubCell"/>
</dbReference>
<dbReference type="InterPro" id="IPR050330">
    <property type="entry name" value="Bact_OuterMem_StrucFunc"/>
</dbReference>
<proteinExistence type="predicted"/>
<dbReference type="PRINTS" id="PR01023">
    <property type="entry name" value="NAFLGMOTY"/>
</dbReference>
<protein>
    <submittedName>
        <fullName evidence="8">OmpA family protein</fullName>
    </submittedName>
</protein>
<dbReference type="PANTHER" id="PTHR30329:SF21">
    <property type="entry name" value="LIPOPROTEIN YIAD-RELATED"/>
    <property type="match status" value="1"/>
</dbReference>
<feature type="domain" description="OmpA-like" evidence="7">
    <location>
        <begin position="294"/>
        <end position="409"/>
    </location>
</feature>
<feature type="region of interest" description="Disordered" evidence="5">
    <location>
        <begin position="245"/>
        <end position="288"/>
    </location>
</feature>
<evidence type="ECO:0000256" key="6">
    <source>
        <dbReference type="SAM" id="Phobius"/>
    </source>
</evidence>
<keyword evidence="2 4" id="KW-0472">Membrane</keyword>
<evidence type="ECO:0000256" key="1">
    <source>
        <dbReference type="ARBA" id="ARBA00004442"/>
    </source>
</evidence>
<keyword evidence="3" id="KW-0998">Cell outer membrane</keyword>
<dbReference type="AlphaFoldDB" id="A0A0S4QDJ6"/>
<reference evidence="9" key="1">
    <citation type="submission" date="2015-11" db="EMBL/GenBank/DDBJ databases">
        <authorList>
            <person name="Varghese N."/>
        </authorList>
    </citation>
    <scope>NUCLEOTIDE SEQUENCE [LARGE SCALE GENOMIC DNA]</scope>
    <source>
        <strain evidence="9">DSM 45899</strain>
    </source>
</reference>